<feature type="compositionally biased region" description="Basic and acidic residues" evidence="1">
    <location>
        <begin position="53"/>
        <end position="63"/>
    </location>
</feature>
<dbReference type="Proteomes" id="UP000195569">
    <property type="component" value="Unassembled WGS sequence"/>
</dbReference>
<evidence type="ECO:0000313" key="4">
    <source>
        <dbReference type="Proteomes" id="UP000195569"/>
    </source>
</evidence>
<feature type="region of interest" description="Disordered" evidence="1">
    <location>
        <begin position="40"/>
        <end position="63"/>
    </location>
</feature>
<dbReference type="AlphaFoldDB" id="A0A1N7SID3"/>
<keyword evidence="2" id="KW-0732">Signal</keyword>
<comment type="caution">
    <text evidence="3">The sequence shown here is derived from an EMBL/GenBank/DDBJ whole genome shotgun (WGS) entry which is preliminary data.</text>
</comment>
<feature type="chain" id="PRO_5012433279" description="Lipoprotein" evidence="2">
    <location>
        <begin position="29"/>
        <end position="90"/>
    </location>
</feature>
<name>A0A1N7SID3_9BURK</name>
<evidence type="ECO:0008006" key="5">
    <source>
        <dbReference type="Google" id="ProtNLM"/>
    </source>
</evidence>
<evidence type="ECO:0000256" key="2">
    <source>
        <dbReference type="SAM" id="SignalP"/>
    </source>
</evidence>
<dbReference type="EMBL" id="CYGY02000056">
    <property type="protein sequence ID" value="SIT47147.1"/>
    <property type="molecule type" value="Genomic_DNA"/>
</dbReference>
<protein>
    <recommendedName>
        <fullName evidence="5">Lipoprotein</fullName>
    </recommendedName>
</protein>
<proteinExistence type="predicted"/>
<feature type="signal peptide" evidence="2">
    <location>
        <begin position="1"/>
        <end position="28"/>
    </location>
</feature>
<accession>A0A1N7SID3</accession>
<sequence length="90" mass="9813">MVRMRVSTFLFLSACAVLALSCAAKAFAASRATHYPTPESELRKLTMAQSTSDDARASNKAYSGREEWVCEPVQVSGACRRRAGSKTLPR</sequence>
<keyword evidence="4" id="KW-1185">Reference proteome</keyword>
<evidence type="ECO:0000313" key="3">
    <source>
        <dbReference type="EMBL" id="SIT47147.1"/>
    </source>
</evidence>
<gene>
    <name evidence="3" type="ORF">BN2476_560011</name>
</gene>
<evidence type="ECO:0000256" key="1">
    <source>
        <dbReference type="SAM" id="MobiDB-lite"/>
    </source>
</evidence>
<organism evidence="3 4">
    <name type="scientific">Paraburkholderia piptadeniae</name>
    <dbReference type="NCBI Taxonomy" id="1701573"/>
    <lineage>
        <taxon>Bacteria</taxon>
        <taxon>Pseudomonadati</taxon>
        <taxon>Pseudomonadota</taxon>
        <taxon>Betaproteobacteria</taxon>
        <taxon>Burkholderiales</taxon>
        <taxon>Burkholderiaceae</taxon>
        <taxon>Paraburkholderia</taxon>
    </lineage>
</organism>
<dbReference type="PROSITE" id="PS51257">
    <property type="entry name" value="PROKAR_LIPOPROTEIN"/>
    <property type="match status" value="1"/>
</dbReference>
<reference evidence="3" key="1">
    <citation type="submission" date="2016-12" db="EMBL/GenBank/DDBJ databases">
        <authorList>
            <person name="Moulin L."/>
        </authorList>
    </citation>
    <scope>NUCLEOTIDE SEQUENCE [LARGE SCALE GENOMIC DNA]</scope>
    <source>
        <strain evidence="3">STM 7183</strain>
    </source>
</reference>